<name>A0ABZ0Z647_9CAUD</name>
<proteinExistence type="predicted"/>
<accession>A0ABZ0Z647</accession>
<evidence type="ECO:0000313" key="2">
    <source>
        <dbReference type="Proteomes" id="UP001358193"/>
    </source>
</evidence>
<dbReference type="Proteomes" id="UP001358193">
    <property type="component" value="Segment"/>
</dbReference>
<keyword evidence="2" id="KW-1185">Reference proteome</keyword>
<protein>
    <submittedName>
        <fullName evidence="1">Uncharacterized protein</fullName>
    </submittedName>
</protein>
<evidence type="ECO:0000313" key="1">
    <source>
        <dbReference type="EMBL" id="WQJ53539.1"/>
    </source>
</evidence>
<sequence length="196" mass="23034">MNKRQLYESIMSGVFKSINESLTDKNDFSEFYIFVDIINKYIQSQYEDIIPALKVVEKGLELMFKYAYSENDEIFKELIDKAESVNYKEHFTETITKNSIEAEDRYKKSHICKKYIVSGTRGWECTIRATHLGWSTEFGFDGDHEEKTEGNTPEENFILAYKWATNHYGKLLTQKQYGQTCQGDLDRCVKDYIDKL</sequence>
<reference evidence="1 2" key="1">
    <citation type="submission" date="2023-11" db="EMBL/GenBank/DDBJ databases">
        <authorList>
            <person name="Cook R."/>
            <person name="Crisci M."/>
            <person name="Pye H."/>
            <person name="Adriaenssens E."/>
            <person name="Santini J."/>
        </authorList>
    </citation>
    <scope>NUCLEOTIDE SEQUENCE [LARGE SCALE GENOMIC DNA]</scope>
    <source>
        <strain evidence="1">Lak_Megaphage_Sonny</strain>
    </source>
</reference>
<dbReference type="EMBL" id="OR769223">
    <property type="protein sequence ID" value="WQJ53539.1"/>
    <property type="molecule type" value="Genomic_DNA"/>
</dbReference>
<organism evidence="1 2">
    <name type="scientific">phage Lak_Megaphage_Sonny</name>
    <dbReference type="NCBI Taxonomy" id="3109229"/>
    <lineage>
        <taxon>Viruses</taxon>
        <taxon>Duplodnaviria</taxon>
        <taxon>Heunggongvirae</taxon>
        <taxon>Uroviricota</taxon>
        <taxon>Caudoviricetes</taxon>
        <taxon>Caudoviricetes code 15 clade</taxon>
    </lineage>
</organism>